<evidence type="ECO:0000313" key="2">
    <source>
        <dbReference type="Proteomes" id="UP000050360"/>
    </source>
</evidence>
<evidence type="ECO:0008006" key="3">
    <source>
        <dbReference type="Google" id="ProtNLM"/>
    </source>
</evidence>
<protein>
    <recommendedName>
        <fullName evidence="3">Lipoprotein</fullName>
    </recommendedName>
</protein>
<comment type="caution">
    <text evidence="1">The sequence shown here is derived from an EMBL/GenBank/DDBJ whole genome shotgun (WGS) entry which is preliminary data.</text>
</comment>
<proteinExistence type="predicted"/>
<dbReference type="AlphaFoldDB" id="A0A0P8C444"/>
<evidence type="ECO:0000313" key="1">
    <source>
        <dbReference type="EMBL" id="KPQ41348.1"/>
    </source>
</evidence>
<sequence>MGVIMKNRNIVITLSLLSTVIFSGCLSQIAGNETLSNTDQIRKDVYSNKTLMFEMKMPAGWKSDVMWQVPYGGIINFVNDKYPWWPSGDDGAIRLDLQKYGTLSIVQVSMDTQLVPIGYTLAYACSQELKREEGITYEGETKLGGEKAWEIIRKYRTVGNLYQRDIHVIHGNRLYVLRFQVISTDAEKRDNVTAELENNFNEIFESFKFID</sequence>
<organism evidence="1 2">
    <name type="scientific">Candidatus Methanoperedens nitratireducens</name>
    <dbReference type="NCBI Taxonomy" id="1392998"/>
    <lineage>
        <taxon>Archaea</taxon>
        <taxon>Methanobacteriati</taxon>
        <taxon>Methanobacteriota</taxon>
        <taxon>Stenosarchaea group</taxon>
        <taxon>Methanomicrobia</taxon>
        <taxon>Methanosarcinales</taxon>
        <taxon>ANME-2 cluster</taxon>
        <taxon>Candidatus Methanoperedentaceae</taxon>
        <taxon>Candidatus Methanoperedens</taxon>
    </lineage>
</organism>
<dbReference type="PROSITE" id="PS51257">
    <property type="entry name" value="PROKAR_LIPOPROTEIN"/>
    <property type="match status" value="1"/>
</dbReference>
<name>A0A0P8C444_9EURY</name>
<dbReference type="EMBL" id="LKCM01000369">
    <property type="protein sequence ID" value="KPQ41348.1"/>
    <property type="molecule type" value="Genomic_DNA"/>
</dbReference>
<dbReference type="Proteomes" id="UP000050360">
    <property type="component" value="Unassembled WGS sequence"/>
</dbReference>
<gene>
    <name evidence="1" type="ORF">MPEBLZ_04107</name>
</gene>
<reference evidence="1 2" key="1">
    <citation type="submission" date="2015-09" db="EMBL/GenBank/DDBJ databases">
        <title>A metagenomics-based metabolic model of nitrate-dependent anaerobic oxidation of methane by Methanoperedens-like archaea.</title>
        <authorList>
            <person name="Arshad A."/>
            <person name="Speth D.R."/>
            <person name="De Graaf R.M."/>
            <person name="Op Den Camp H.J."/>
            <person name="Jetten M.S."/>
            <person name="Welte C.U."/>
        </authorList>
    </citation>
    <scope>NUCLEOTIDE SEQUENCE [LARGE SCALE GENOMIC DNA]</scope>
</reference>
<accession>A0A0P8C444</accession>